<evidence type="ECO:0000256" key="1">
    <source>
        <dbReference type="SAM" id="MobiDB-lite"/>
    </source>
</evidence>
<protein>
    <submittedName>
        <fullName evidence="2">Phage gp36-like protein</fullName>
    </submittedName>
</protein>
<evidence type="ECO:0000313" key="2">
    <source>
        <dbReference type="EMBL" id="MBB3963488.1"/>
    </source>
</evidence>
<dbReference type="Proteomes" id="UP000582090">
    <property type="component" value="Unassembled WGS sequence"/>
</dbReference>
<proteinExistence type="predicted"/>
<reference evidence="2 3" key="1">
    <citation type="submission" date="2020-08" db="EMBL/GenBank/DDBJ databases">
        <title>Genomic Encyclopedia of Type Strains, Phase IV (KMG-IV): sequencing the most valuable type-strain genomes for metagenomic binning, comparative biology and taxonomic classification.</title>
        <authorList>
            <person name="Goeker M."/>
        </authorList>
    </citation>
    <scope>NUCLEOTIDE SEQUENCE [LARGE SCALE GENOMIC DNA]</scope>
    <source>
        <strain evidence="2 3">DSM 26575</strain>
    </source>
</reference>
<name>A0A7W6G9F2_9HYPH</name>
<keyword evidence="3" id="KW-1185">Reference proteome</keyword>
<feature type="compositionally biased region" description="Basic and acidic residues" evidence="1">
    <location>
        <begin position="129"/>
        <end position="144"/>
    </location>
</feature>
<dbReference type="Pfam" id="PF07030">
    <property type="entry name" value="Phage_Mu_Gp36"/>
    <property type="match status" value="1"/>
</dbReference>
<gene>
    <name evidence="2" type="ORF">GGQ67_001113</name>
</gene>
<evidence type="ECO:0000313" key="3">
    <source>
        <dbReference type="Proteomes" id="UP000582090"/>
    </source>
</evidence>
<dbReference type="InterPro" id="IPR009752">
    <property type="entry name" value="Phage_Mu_GpJ"/>
</dbReference>
<sequence length="144" mass="15781">MYATVSDMIARFGLTQIIRLSRPEDRTAETVDDDKVLTAIADATSLVNGYIRGRYLVPIASPPDEIVRATCIIARYDLAQGEHTDPSEEMSKGRKDVVTWLENIAKELINLDVPVAAPAGPAVGSGPRMSDRPRIMSHDTLRGF</sequence>
<dbReference type="EMBL" id="JACIDW010000002">
    <property type="protein sequence ID" value="MBB3963488.1"/>
    <property type="molecule type" value="Genomic_DNA"/>
</dbReference>
<accession>A0A7W6G9F2</accession>
<organism evidence="2 3">
    <name type="scientific">Rhizobium metallidurans</name>
    <dbReference type="NCBI Taxonomy" id="1265931"/>
    <lineage>
        <taxon>Bacteria</taxon>
        <taxon>Pseudomonadati</taxon>
        <taxon>Pseudomonadota</taxon>
        <taxon>Alphaproteobacteria</taxon>
        <taxon>Hyphomicrobiales</taxon>
        <taxon>Rhizobiaceae</taxon>
        <taxon>Rhizobium/Agrobacterium group</taxon>
        <taxon>Rhizobium</taxon>
    </lineage>
</organism>
<feature type="region of interest" description="Disordered" evidence="1">
    <location>
        <begin position="122"/>
        <end position="144"/>
    </location>
</feature>
<dbReference type="AlphaFoldDB" id="A0A7W6G9F2"/>
<comment type="caution">
    <text evidence="2">The sequence shown here is derived from an EMBL/GenBank/DDBJ whole genome shotgun (WGS) entry which is preliminary data.</text>
</comment>
<dbReference type="RefSeq" id="WP_183899196.1">
    <property type="nucleotide sequence ID" value="NZ_JACIDW010000002.1"/>
</dbReference>